<dbReference type="EMBL" id="JAENJH010000002">
    <property type="protein sequence ID" value="MBK1785168.1"/>
    <property type="molecule type" value="Genomic_DNA"/>
</dbReference>
<dbReference type="InterPro" id="IPR000551">
    <property type="entry name" value="MerR-type_HTH_dom"/>
</dbReference>
<dbReference type="PANTHER" id="PTHR30204:SF90">
    <property type="entry name" value="HTH-TYPE TRANSCRIPTIONAL ACTIVATOR MTA"/>
    <property type="match status" value="1"/>
</dbReference>
<dbReference type="CDD" id="cd01106">
    <property type="entry name" value="HTH_TipAL-Mta"/>
    <property type="match status" value="1"/>
</dbReference>
<sequence>MAYSIVQVARIANVTSRALRHYDEIGLLPPAHVGGNGYRYYEDEQLLRLQQILVLRELGLGLDAIRDVLDRQTDRLAALRVHHEWLTAERNRFDQLARTVADTIERLEGGMRMNAEQLYRGFARDSERAQTLAEEAEQRWPGAMESHQRVKGWSDEKWQAVQRAGAEASARLAELMNEGVAADDPRTIEATGAHYRWVCHFWTPNQQAYLGLGRLYVDDPRFTANIDAVAPGLAAYLCDAMAAYARARLSQ</sequence>
<keyword evidence="2" id="KW-0238">DNA-binding</keyword>
<keyword evidence="4" id="KW-0804">Transcription</keyword>
<evidence type="ECO:0000259" key="5">
    <source>
        <dbReference type="PROSITE" id="PS50937"/>
    </source>
</evidence>
<dbReference type="SUPFAM" id="SSF89082">
    <property type="entry name" value="Antibiotic binding domain of TipA-like multidrug resistance regulators"/>
    <property type="match status" value="1"/>
</dbReference>
<dbReference type="InterPro" id="IPR012925">
    <property type="entry name" value="TipAS_dom"/>
</dbReference>
<evidence type="ECO:0000313" key="6">
    <source>
        <dbReference type="EMBL" id="MBK1785168.1"/>
    </source>
</evidence>
<evidence type="ECO:0000256" key="4">
    <source>
        <dbReference type="ARBA" id="ARBA00023163"/>
    </source>
</evidence>
<evidence type="ECO:0000256" key="2">
    <source>
        <dbReference type="ARBA" id="ARBA00023125"/>
    </source>
</evidence>
<dbReference type="SMART" id="SM00422">
    <property type="entry name" value="HTH_MERR"/>
    <property type="match status" value="1"/>
</dbReference>
<dbReference type="InterPro" id="IPR036244">
    <property type="entry name" value="TipA-like_antibiotic-bd"/>
</dbReference>
<dbReference type="InterPro" id="IPR009061">
    <property type="entry name" value="DNA-bd_dom_put_sf"/>
</dbReference>
<name>A0A934QTM4_9PSEU</name>
<comment type="caution">
    <text evidence="6">The sequence shown here is derived from an EMBL/GenBank/DDBJ whole genome shotgun (WGS) entry which is preliminary data.</text>
</comment>
<evidence type="ECO:0000313" key="7">
    <source>
        <dbReference type="Proteomes" id="UP000635245"/>
    </source>
</evidence>
<evidence type="ECO:0000256" key="3">
    <source>
        <dbReference type="ARBA" id="ARBA00023159"/>
    </source>
</evidence>
<dbReference type="GO" id="GO:0003700">
    <property type="term" value="F:DNA-binding transcription factor activity"/>
    <property type="evidence" value="ECO:0007669"/>
    <property type="project" value="InterPro"/>
</dbReference>
<dbReference type="Pfam" id="PF13411">
    <property type="entry name" value="MerR_1"/>
    <property type="match status" value="1"/>
</dbReference>
<keyword evidence="3" id="KW-0010">Activator</keyword>
<proteinExistence type="predicted"/>
<organism evidence="6 7">
    <name type="scientific">Prauserella cavernicola</name>
    <dbReference type="NCBI Taxonomy" id="2800127"/>
    <lineage>
        <taxon>Bacteria</taxon>
        <taxon>Bacillati</taxon>
        <taxon>Actinomycetota</taxon>
        <taxon>Actinomycetes</taxon>
        <taxon>Pseudonocardiales</taxon>
        <taxon>Pseudonocardiaceae</taxon>
        <taxon>Prauserella</taxon>
    </lineage>
</organism>
<dbReference type="SUPFAM" id="SSF46955">
    <property type="entry name" value="Putative DNA-binding domain"/>
    <property type="match status" value="1"/>
</dbReference>
<protein>
    <submittedName>
        <fullName evidence="6">MerR family transcriptional regulator</fullName>
    </submittedName>
</protein>
<dbReference type="InterPro" id="IPR047057">
    <property type="entry name" value="MerR_fam"/>
</dbReference>
<dbReference type="Gene3D" id="1.10.1660.10">
    <property type="match status" value="1"/>
</dbReference>
<dbReference type="PANTHER" id="PTHR30204">
    <property type="entry name" value="REDOX-CYCLING DRUG-SENSING TRANSCRIPTIONAL ACTIVATOR SOXR"/>
    <property type="match status" value="1"/>
</dbReference>
<evidence type="ECO:0000256" key="1">
    <source>
        <dbReference type="ARBA" id="ARBA00023015"/>
    </source>
</evidence>
<dbReference type="AlphaFoldDB" id="A0A934QTM4"/>
<dbReference type="Gene3D" id="1.10.490.50">
    <property type="entry name" value="Antibiotic binding domain of TipA-like multidrug resistance regulators"/>
    <property type="match status" value="1"/>
</dbReference>
<feature type="domain" description="HTH merR-type" evidence="5">
    <location>
        <begin position="2"/>
        <end position="71"/>
    </location>
</feature>
<keyword evidence="7" id="KW-1185">Reference proteome</keyword>
<gene>
    <name evidence="6" type="ORF">JHE00_12610</name>
</gene>
<dbReference type="PROSITE" id="PS50937">
    <property type="entry name" value="HTH_MERR_2"/>
    <property type="match status" value="1"/>
</dbReference>
<keyword evidence="1" id="KW-0805">Transcription regulation</keyword>
<dbReference type="RefSeq" id="WP_200318099.1">
    <property type="nucleotide sequence ID" value="NZ_JAENJH010000002.1"/>
</dbReference>
<accession>A0A934QTM4</accession>
<reference evidence="6" key="1">
    <citation type="submission" date="2020-12" db="EMBL/GenBank/DDBJ databases">
        <title>Prauserella sp. ASG 168, a novel actinomycete isolated from cave rock.</title>
        <authorList>
            <person name="Suriyachadkun C."/>
        </authorList>
    </citation>
    <scope>NUCLEOTIDE SEQUENCE</scope>
    <source>
        <strain evidence="6">ASG 168</strain>
    </source>
</reference>
<dbReference type="Pfam" id="PF07739">
    <property type="entry name" value="TipAS"/>
    <property type="match status" value="1"/>
</dbReference>
<dbReference type="Proteomes" id="UP000635245">
    <property type="component" value="Unassembled WGS sequence"/>
</dbReference>
<dbReference type="GO" id="GO:0003677">
    <property type="term" value="F:DNA binding"/>
    <property type="evidence" value="ECO:0007669"/>
    <property type="project" value="UniProtKB-KW"/>
</dbReference>